<dbReference type="Proteomes" id="UP000198796">
    <property type="component" value="Unassembled WGS sequence"/>
</dbReference>
<dbReference type="EMBL" id="FOJU01000001">
    <property type="protein sequence ID" value="SFA78449.1"/>
    <property type="molecule type" value="Genomic_DNA"/>
</dbReference>
<protein>
    <recommendedName>
        <fullName evidence="3">Phage protein D</fullName>
    </recommendedName>
</protein>
<dbReference type="STRING" id="871651.SAMN05421688_0861"/>
<reference evidence="1 2" key="1">
    <citation type="submission" date="2016-10" db="EMBL/GenBank/DDBJ databases">
        <authorList>
            <person name="de Groot N.N."/>
        </authorList>
    </citation>
    <scope>NUCLEOTIDE SEQUENCE [LARGE SCALE GENOMIC DNA]</scope>
    <source>
        <strain evidence="1 2">DSM 29316</strain>
    </source>
</reference>
<name>A0A1I0VPU7_9RHOB</name>
<dbReference type="RefSeq" id="WP_092060875.1">
    <property type="nucleotide sequence ID" value="NZ_FOJU01000001.1"/>
</dbReference>
<gene>
    <name evidence="1" type="ORF">SAMN05421688_0861</name>
</gene>
<organism evidence="1 2">
    <name type="scientific">Poseidonocella pacifica</name>
    <dbReference type="NCBI Taxonomy" id="871651"/>
    <lineage>
        <taxon>Bacteria</taxon>
        <taxon>Pseudomonadati</taxon>
        <taxon>Pseudomonadota</taxon>
        <taxon>Alphaproteobacteria</taxon>
        <taxon>Rhodobacterales</taxon>
        <taxon>Roseobacteraceae</taxon>
        <taxon>Poseidonocella</taxon>
    </lineage>
</organism>
<dbReference type="OrthoDB" id="262740at2"/>
<proteinExistence type="predicted"/>
<dbReference type="SUPFAM" id="SSF69279">
    <property type="entry name" value="Phage tail proteins"/>
    <property type="match status" value="1"/>
</dbReference>
<keyword evidence="2" id="KW-1185">Reference proteome</keyword>
<evidence type="ECO:0008006" key="3">
    <source>
        <dbReference type="Google" id="ProtNLM"/>
    </source>
</evidence>
<dbReference type="AlphaFoldDB" id="A0A1I0VPU7"/>
<evidence type="ECO:0000313" key="2">
    <source>
        <dbReference type="Proteomes" id="UP000198796"/>
    </source>
</evidence>
<accession>A0A1I0VPU7</accession>
<sequence length="367" mass="39048">MTEEVKLLFDNTPATEEQFDLFRRITVDQGIGMVTEAELEMDMLLDDTGRWVDFDESFTQTFSRVRIEVKVGDGDFAPLIDGPVVAQRMTMSAVPDRSTLTLVVHDDSVLLNQLDGTNVFEEMAASDIAEILFAEAGLQPQVDAAPDAGGSLERAVVQRGTAMQLLRDLARRHGMALRVDPGPAPGASIGVFAAIDLDGDDLPELLITGADRNLDEIAIEFDGLRPFAAAAAMVDAGTLNVLEAEATGSSQTTLGDEATHDLVAPARVLMARMRETASDLDAAVAAAADSASWAYTATGELDSAAYPAVLRPYATVPLAGAGPMSGRYLCVQVMHRIDDNAYRQQFTLRRNARSVTGGGGGLPGGVF</sequence>
<evidence type="ECO:0000313" key="1">
    <source>
        <dbReference type="EMBL" id="SFA78449.1"/>
    </source>
</evidence>